<dbReference type="EMBL" id="CAEY01000548">
    <property type="status" value="NOT_ANNOTATED_CDS"/>
    <property type="molecule type" value="Genomic_DNA"/>
</dbReference>
<dbReference type="eggNOG" id="KOG0858">
    <property type="taxonomic scope" value="Eukaryota"/>
</dbReference>
<evidence type="ECO:0000313" key="10">
    <source>
        <dbReference type="Proteomes" id="UP000015104"/>
    </source>
</evidence>
<evidence type="ECO:0000256" key="3">
    <source>
        <dbReference type="ARBA" id="ARBA00022692"/>
    </source>
</evidence>
<evidence type="ECO:0000313" key="9">
    <source>
        <dbReference type="EnsemblMetazoa" id="tetur21g02210.1"/>
    </source>
</evidence>
<reference evidence="10" key="1">
    <citation type="submission" date="2011-08" db="EMBL/GenBank/DDBJ databases">
        <authorList>
            <person name="Rombauts S."/>
        </authorList>
    </citation>
    <scope>NUCLEOTIDE SEQUENCE</scope>
    <source>
        <strain evidence="10">London</strain>
    </source>
</reference>
<evidence type="ECO:0000256" key="7">
    <source>
        <dbReference type="RuleBase" id="RU363059"/>
    </source>
</evidence>
<proteinExistence type="inferred from homology"/>
<keyword evidence="4 7" id="KW-0256">Endoplasmic reticulum</keyword>
<dbReference type="OrthoDB" id="19102at2759"/>
<dbReference type="AlphaFoldDB" id="T1KU58"/>
<evidence type="ECO:0000256" key="5">
    <source>
        <dbReference type="ARBA" id="ARBA00022989"/>
    </source>
</evidence>
<dbReference type="PANTHER" id="PTHR11009">
    <property type="entry name" value="DER1-LIKE PROTEIN, DERLIN"/>
    <property type="match status" value="1"/>
</dbReference>
<comment type="subcellular location">
    <subcellularLocation>
        <location evidence="1 7">Endoplasmic reticulum membrane</location>
        <topology evidence="1 7">Multi-pass membrane protein</topology>
    </subcellularLocation>
</comment>
<dbReference type="Pfam" id="PF04511">
    <property type="entry name" value="DER1"/>
    <property type="match status" value="1"/>
</dbReference>
<evidence type="ECO:0000256" key="2">
    <source>
        <dbReference type="ARBA" id="ARBA00008917"/>
    </source>
</evidence>
<evidence type="ECO:0000256" key="8">
    <source>
        <dbReference type="SAM" id="MobiDB-lite"/>
    </source>
</evidence>
<dbReference type="OMA" id="LWRCVTS"/>
<dbReference type="STRING" id="32264.T1KU58"/>
<reference evidence="9" key="2">
    <citation type="submission" date="2015-06" db="UniProtKB">
        <authorList>
            <consortium name="EnsemblMetazoa"/>
        </authorList>
    </citation>
    <scope>IDENTIFICATION</scope>
</reference>
<dbReference type="GO" id="GO:0006950">
    <property type="term" value="P:response to stress"/>
    <property type="evidence" value="ECO:0007669"/>
    <property type="project" value="UniProtKB-ARBA"/>
</dbReference>
<dbReference type="InterPro" id="IPR035952">
    <property type="entry name" value="Rhomboid-like_sf"/>
</dbReference>
<keyword evidence="5 7" id="KW-1133">Transmembrane helix</keyword>
<keyword evidence="10" id="KW-1185">Reference proteome</keyword>
<feature type="transmembrane region" description="Helical" evidence="7">
    <location>
        <begin position="95"/>
        <end position="118"/>
    </location>
</feature>
<evidence type="ECO:0000256" key="1">
    <source>
        <dbReference type="ARBA" id="ARBA00004477"/>
    </source>
</evidence>
<organism evidence="9 10">
    <name type="scientific">Tetranychus urticae</name>
    <name type="common">Two-spotted spider mite</name>
    <dbReference type="NCBI Taxonomy" id="32264"/>
    <lineage>
        <taxon>Eukaryota</taxon>
        <taxon>Metazoa</taxon>
        <taxon>Ecdysozoa</taxon>
        <taxon>Arthropoda</taxon>
        <taxon>Chelicerata</taxon>
        <taxon>Arachnida</taxon>
        <taxon>Acari</taxon>
        <taxon>Acariformes</taxon>
        <taxon>Trombidiformes</taxon>
        <taxon>Prostigmata</taxon>
        <taxon>Eleutherengona</taxon>
        <taxon>Raphignathae</taxon>
        <taxon>Tetranychoidea</taxon>
        <taxon>Tetranychidae</taxon>
        <taxon>Tetranychus</taxon>
    </lineage>
</organism>
<dbReference type="KEGG" id="tut:107367327"/>
<dbReference type="InterPro" id="IPR007599">
    <property type="entry name" value="DER1"/>
</dbReference>
<accession>T1KU58</accession>
<comment type="similarity">
    <text evidence="2 7">Belongs to the derlin family.</text>
</comment>
<protein>
    <recommendedName>
        <fullName evidence="7">Derlin</fullName>
    </recommendedName>
</protein>
<feature type="transmembrane region" description="Helical" evidence="7">
    <location>
        <begin position="150"/>
        <end position="180"/>
    </location>
</feature>
<name>T1KU58_TETUR</name>
<evidence type="ECO:0000256" key="6">
    <source>
        <dbReference type="ARBA" id="ARBA00023136"/>
    </source>
</evidence>
<keyword evidence="3 7" id="KW-0812">Transmembrane</keyword>
<sequence>MSEIIQWFDSLPKFTRYWFGLSVVFPIVGKFGIFSPMSVVLTPQFISQFQIWRPFTATFYYPTGFHYLMNLYFLYNYSLRLETGPEFASKPAEYLFLLIFNWFWAVVIGYLFSIPLLMDPMVLSVLYIWCQFNKETVVSFWFGIRVKAMYLPFVLLGFNVLMGGSAYFEILGIIIGHLYYFTMVKYPAENGVHLISPPQILYDYFPNIQGRVGGFTYVPPTQPQPTSERRHNWGRGFTLGGT</sequence>
<feature type="transmembrane region" description="Helical" evidence="7">
    <location>
        <begin position="54"/>
        <end position="75"/>
    </location>
</feature>
<dbReference type="HOGENOM" id="CLU_051898_3_1_1"/>
<dbReference type="GO" id="GO:0005789">
    <property type="term" value="C:endoplasmic reticulum membrane"/>
    <property type="evidence" value="ECO:0007669"/>
    <property type="project" value="UniProtKB-SubCell"/>
</dbReference>
<gene>
    <name evidence="9" type="primary">107367327</name>
</gene>
<dbReference type="Proteomes" id="UP000015104">
    <property type="component" value="Unassembled WGS sequence"/>
</dbReference>
<dbReference type="EnsemblMetazoa" id="tetur21g02210.1">
    <property type="protein sequence ID" value="tetur21g02210.1"/>
    <property type="gene ID" value="tetur21g02210"/>
</dbReference>
<evidence type="ECO:0000256" key="4">
    <source>
        <dbReference type="ARBA" id="ARBA00022824"/>
    </source>
</evidence>
<dbReference type="SUPFAM" id="SSF144091">
    <property type="entry name" value="Rhomboid-like"/>
    <property type="match status" value="1"/>
</dbReference>
<feature type="transmembrane region" description="Helical" evidence="7">
    <location>
        <begin position="17"/>
        <end position="42"/>
    </location>
</feature>
<comment type="function">
    <text evidence="7">May be involved in the degradation of misfolded endoplasmic reticulum (ER) luminal proteins.</text>
</comment>
<keyword evidence="6 7" id="KW-0472">Membrane</keyword>
<feature type="region of interest" description="Disordered" evidence="8">
    <location>
        <begin position="222"/>
        <end position="242"/>
    </location>
</feature>